<protein>
    <submittedName>
        <fullName evidence="1">Ubiquitin carboxyl-hydrolase</fullName>
    </submittedName>
</protein>
<evidence type="ECO:0000313" key="1">
    <source>
        <dbReference type="EMBL" id="MTU70175.1"/>
    </source>
</evidence>
<dbReference type="AlphaFoldDB" id="A0AA44ANB2"/>
<dbReference type="EMBL" id="WNDA01000023">
    <property type="protein sequence ID" value="MTU70175.1"/>
    <property type="molecule type" value="Genomic_DNA"/>
</dbReference>
<comment type="caution">
    <text evidence="1">The sequence shown here is derived from an EMBL/GenBank/DDBJ whole genome shotgun (WGS) entry which is preliminary data.</text>
</comment>
<proteinExistence type="predicted"/>
<sequence>MKRKQSENITCPVCGTELAITGKKTKVADNPTAPPRQVKLPGTAKERIEALRAVGVDVSNLFAMQGANGGECIASNKNGRLTVLDDDDPIFRQITIQGDVPNRRLFRRWVMAQMFRMMACKDYRYGEPVGVTEMVHRLGYEYQWKMLLDELRAQMKMEKVDPENFADRNRWFNAGVVVAMAEDYVKRLKERIDSLKTKKCKGIPYKRVGGRNIFVADFEAKIYRPLQTAVYGIRNAKDAARLYTAAGKFNDMRIKMPYGTPQCKEWVNAYKGAGAFFTMQNLIRFHGCTAVNDKGRRLDKYHSLAFLSSKSEAYKDGGGWRLLAVLKKMLDDNNIDIEKKMAEWCKK</sequence>
<evidence type="ECO:0000313" key="2">
    <source>
        <dbReference type="Proteomes" id="UP000448908"/>
    </source>
</evidence>
<dbReference type="Proteomes" id="UP000448908">
    <property type="component" value="Unassembled WGS sequence"/>
</dbReference>
<name>A0AA44ANB2_9BACT</name>
<organism evidence="1 2">
    <name type="scientific">Parabacteroides merdae</name>
    <dbReference type="NCBI Taxonomy" id="46503"/>
    <lineage>
        <taxon>Bacteria</taxon>
        <taxon>Pseudomonadati</taxon>
        <taxon>Bacteroidota</taxon>
        <taxon>Bacteroidia</taxon>
        <taxon>Bacteroidales</taxon>
        <taxon>Tannerellaceae</taxon>
        <taxon>Parabacteroides</taxon>
    </lineage>
</organism>
<reference evidence="1 2" key="1">
    <citation type="journal article" date="2019" name="Nat. Med.">
        <title>A library of human gut bacterial isolates paired with longitudinal multiomics data enables mechanistic microbiome research.</title>
        <authorList>
            <person name="Poyet M."/>
            <person name="Groussin M."/>
            <person name="Gibbons S.M."/>
            <person name="Avila-Pacheco J."/>
            <person name="Jiang X."/>
            <person name="Kearney S.M."/>
            <person name="Perrotta A.R."/>
            <person name="Berdy B."/>
            <person name="Zhao S."/>
            <person name="Lieberman T.D."/>
            <person name="Swanson P.K."/>
            <person name="Smith M."/>
            <person name="Roesemann S."/>
            <person name="Alexander J.E."/>
            <person name="Rich S.A."/>
            <person name="Livny J."/>
            <person name="Vlamakis H."/>
            <person name="Clish C."/>
            <person name="Bullock K."/>
            <person name="Deik A."/>
            <person name="Scott J."/>
            <person name="Pierce K.A."/>
            <person name="Xavier R.J."/>
            <person name="Alm E.J."/>
        </authorList>
    </citation>
    <scope>NUCLEOTIDE SEQUENCE [LARGE SCALE GENOMIC DNA]</scope>
    <source>
        <strain evidence="1 2">BIOML-A16</strain>
    </source>
</reference>
<dbReference type="RefSeq" id="WP_155156625.1">
    <property type="nucleotide sequence ID" value="NZ_WNCS01000020.1"/>
</dbReference>
<accession>A0AA44ANB2</accession>
<gene>
    <name evidence="1" type="ORF">GMD92_14150</name>
</gene>